<proteinExistence type="predicted"/>
<comment type="caution">
    <text evidence="2">The sequence shown here is derived from an EMBL/GenBank/DDBJ whole genome shotgun (WGS) entry which is preliminary data.</text>
</comment>
<feature type="chain" id="PRO_5046796654" description="PEP-CTERM sorting domain-containing protein" evidence="1">
    <location>
        <begin position="29"/>
        <end position="216"/>
    </location>
</feature>
<evidence type="ECO:0000313" key="3">
    <source>
        <dbReference type="Proteomes" id="UP000738376"/>
    </source>
</evidence>
<evidence type="ECO:0000313" key="2">
    <source>
        <dbReference type="EMBL" id="NMF59332.1"/>
    </source>
</evidence>
<keyword evidence="3" id="KW-1185">Reference proteome</keyword>
<reference evidence="2 3" key="1">
    <citation type="submission" date="2020-03" db="EMBL/GenBank/DDBJ databases">
        <title>Draft Genome Sequence of 2-Methylisoborneol Producing Pseudanabaena yagii Strain GIHE-NHR1 Isolated from North Han River in South Korea.</title>
        <authorList>
            <person name="Jeong J."/>
        </authorList>
    </citation>
    <scope>NUCLEOTIDE SEQUENCE [LARGE SCALE GENOMIC DNA]</scope>
    <source>
        <strain evidence="2 3">GIHE-NHR1</strain>
    </source>
</reference>
<evidence type="ECO:0008006" key="4">
    <source>
        <dbReference type="Google" id="ProtNLM"/>
    </source>
</evidence>
<sequence>MKLSTFGIGLAVASSLLGVASLVQPANAASIQVANGTFDFSGLWEFKYFGSYGNAQSDFFIKEGSSTTTMISENGPGVVTTATTLNSYYSFTQPTAQFGLTFPGESNILSGNNIHFWVGSATNPYTGFLFSYDPDEYSHKFQEAISSLGASGYTYAIGVEDRGPGLGDTDHNDFIVLAKPVPVPAIVPGIALASAFFGVKSLRNKKKVDEASQSVA</sequence>
<dbReference type="RefSeq" id="WP_169364127.1">
    <property type="nucleotide sequence ID" value="NZ_JAAVJL010000001.1"/>
</dbReference>
<protein>
    <recommendedName>
        <fullName evidence="4">PEP-CTERM sorting domain-containing protein</fullName>
    </recommendedName>
</protein>
<dbReference type="Proteomes" id="UP000738376">
    <property type="component" value="Unassembled WGS sequence"/>
</dbReference>
<evidence type="ECO:0000256" key="1">
    <source>
        <dbReference type="SAM" id="SignalP"/>
    </source>
</evidence>
<dbReference type="EMBL" id="JAAVJL010000001">
    <property type="protein sequence ID" value="NMF59332.1"/>
    <property type="molecule type" value="Genomic_DNA"/>
</dbReference>
<name>A0ABX1LT48_9CYAN</name>
<accession>A0ABX1LT48</accession>
<keyword evidence="1" id="KW-0732">Signal</keyword>
<gene>
    <name evidence="2" type="ORF">HC246_15225</name>
</gene>
<feature type="signal peptide" evidence="1">
    <location>
        <begin position="1"/>
        <end position="28"/>
    </location>
</feature>
<organism evidence="2 3">
    <name type="scientific">Pseudanabaena yagii GIHE-NHR1</name>
    <dbReference type="NCBI Taxonomy" id="2722753"/>
    <lineage>
        <taxon>Bacteria</taxon>
        <taxon>Bacillati</taxon>
        <taxon>Cyanobacteriota</taxon>
        <taxon>Cyanophyceae</taxon>
        <taxon>Pseudanabaenales</taxon>
        <taxon>Pseudanabaenaceae</taxon>
        <taxon>Pseudanabaena</taxon>
        <taxon>Pseudanabaena yagii</taxon>
    </lineage>
</organism>